<dbReference type="GO" id="GO:0046872">
    <property type="term" value="F:metal ion binding"/>
    <property type="evidence" value="ECO:0007669"/>
    <property type="project" value="UniProtKB-KW"/>
</dbReference>
<evidence type="ECO:0000256" key="1">
    <source>
        <dbReference type="ARBA" id="ARBA00009275"/>
    </source>
</evidence>
<keyword evidence="2 4" id="KW-0479">Metal-binding</keyword>
<dbReference type="SUPFAM" id="SSF51556">
    <property type="entry name" value="Metallo-dependent hydrolases"/>
    <property type="match status" value="1"/>
</dbReference>
<feature type="binding site" evidence="4">
    <location>
        <position position="153"/>
    </location>
    <ligand>
        <name>a divalent metal cation</name>
        <dbReference type="ChEBI" id="CHEBI:60240"/>
        <label>2</label>
    </ligand>
</feature>
<comment type="similarity">
    <text evidence="1">Belongs to the metallo-dependent hydrolases superfamily. TatD-type hydrolase family.</text>
</comment>
<dbReference type="PANTHER" id="PTHR46124">
    <property type="entry name" value="D-AMINOACYL-TRNA DEACYLASE"/>
    <property type="match status" value="1"/>
</dbReference>
<accession>A0A4V2PGV4</accession>
<proteinExistence type="inferred from homology"/>
<dbReference type="PANTHER" id="PTHR46124:SF2">
    <property type="entry name" value="D-AMINOACYL-TRNA DEACYLASE"/>
    <property type="match status" value="1"/>
</dbReference>
<evidence type="ECO:0000313" key="5">
    <source>
        <dbReference type="EMBL" id="TCK18316.1"/>
    </source>
</evidence>
<dbReference type="CDD" id="cd01310">
    <property type="entry name" value="TatD_DNAse"/>
    <property type="match status" value="1"/>
</dbReference>
<dbReference type="OrthoDB" id="9810005at2"/>
<feature type="binding site" evidence="4">
    <location>
        <position position="8"/>
    </location>
    <ligand>
        <name>a divalent metal cation</name>
        <dbReference type="ChEBI" id="CHEBI:60240"/>
        <label>1</label>
    </ligand>
</feature>
<dbReference type="GO" id="GO:0005829">
    <property type="term" value="C:cytosol"/>
    <property type="evidence" value="ECO:0007669"/>
    <property type="project" value="TreeGrafter"/>
</dbReference>
<keyword evidence="3" id="KW-0378">Hydrolase</keyword>
<dbReference type="RefSeq" id="WP_132972129.1">
    <property type="nucleotide sequence ID" value="NZ_SMFX01000001.1"/>
</dbReference>
<reference evidence="5 6" key="1">
    <citation type="submission" date="2019-03" db="EMBL/GenBank/DDBJ databases">
        <title>Genomic Encyclopedia of Type Strains, Phase IV (KMG-IV): sequencing the most valuable type-strain genomes for metagenomic binning, comparative biology and taxonomic classification.</title>
        <authorList>
            <person name="Goeker M."/>
        </authorList>
    </citation>
    <scope>NUCLEOTIDE SEQUENCE [LARGE SCALE GENOMIC DNA]</scope>
    <source>
        <strain evidence="5 6">DSM 19610</strain>
    </source>
</reference>
<dbReference type="PIRSF" id="PIRSF005902">
    <property type="entry name" value="DNase_TatD"/>
    <property type="match status" value="1"/>
</dbReference>
<dbReference type="InterPro" id="IPR032466">
    <property type="entry name" value="Metal_Hydrolase"/>
</dbReference>
<dbReference type="GO" id="GO:0016788">
    <property type="term" value="F:hydrolase activity, acting on ester bonds"/>
    <property type="evidence" value="ECO:0007669"/>
    <property type="project" value="InterPro"/>
</dbReference>
<dbReference type="GO" id="GO:0004536">
    <property type="term" value="F:DNA nuclease activity"/>
    <property type="evidence" value="ECO:0007669"/>
    <property type="project" value="InterPro"/>
</dbReference>
<name>A0A4V2PGV4_9GAMM</name>
<feature type="binding site" evidence="4">
    <location>
        <position position="92"/>
    </location>
    <ligand>
        <name>a divalent metal cation</name>
        <dbReference type="ChEBI" id="CHEBI:60240"/>
        <label>1</label>
    </ligand>
</feature>
<evidence type="ECO:0000256" key="2">
    <source>
        <dbReference type="ARBA" id="ARBA00022723"/>
    </source>
</evidence>
<dbReference type="FunFam" id="3.20.20.140:FF:000005">
    <property type="entry name" value="TatD family hydrolase"/>
    <property type="match status" value="1"/>
</dbReference>
<sequence>MLVDSHCHLDLLQLEDETLDNVLAEARDADVQQMLCVSVSLERFPAMMELIAPHPQILASVGVHPDGEEGEDPDENRLVALADNARIVAIGETGLDYYRIEGDTGWQRERFRRHIRAARAVNKPLIVHTRAAKKDTLRILKEENAQETGGVLHCFTEDWEMARAAMNLNFHISFSGIVTFKNAIELKAVAKQVPADRMLVETDAPYLAPVPKRGKSNRPAYVRYVAEYLAELRGESFDDLAQTTTRNFENLFINR</sequence>
<evidence type="ECO:0000256" key="4">
    <source>
        <dbReference type="PIRSR" id="PIRSR005902-1"/>
    </source>
</evidence>
<dbReference type="InterPro" id="IPR001130">
    <property type="entry name" value="TatD-like"/>
</dbReference>
<dbReference type="EMBL" id="SMFX01000001">
    <property type="protein sequence ID" value="TCK18316.1"/>
    <property type="molecule type" value="Genomic_DNA"/>
</dbReference>
<keyword evidence="6" id="KW-1185">Reference proteome</keyword>
<dbReference type="PROSITE" id="PS01137">
    <property type="entry name" value="TATD_1"/>
    <property type="match status" value="1"/>
</dbReference>
<dbReference type="InterPro" id="IPR018228">
    <property type="entry name" value="DNase_TatD-rel_CS"/>
</dbReference>
<dbReference type="Pfam" id="PF01026">
    <property type="entry name" value="TatD_DNase"/>
    <property type="match status" value="1"/>
</dbReference>
<evidence type="ECO:0000313" key="6">
    <source>
        <dbReference type="Proteomes" id="UP000295707"/>
    </source>
</evidence>
<protein>
    <submittedName>
        <fullName evidence="5">TatD DNase family protein</fullName>
    </submittedName>
</protein>
<dbReference type="InterPro" id="IPR015991">
    <property type="entry name" value="TatD/YcfH-like"/>
</dbReference>
<evidence type="ECO:0000256" key="3">
    <source>
        <dbReference type="ARBA" id="ARBA00022801"/>
    </source>
</evidence>
<feature type="binding site" evidence="4">
    <location>
        <position position="203"/>
    </location>
    <ligand>
        <name>a divalent metal cation</name>
        <dbReference type="ChEBI" id="CHEBI:60240"/>
        <label>1</label>
    </ligand>
</feature>
<dbReference type="NCBIfam" id="TIGR00010">
    <property type="entry name" value="YchF/TatD family DNA exonuclease"/>
    <property type="match status" value="1"/>
</dbReference>
<dbReference type="Gene3D" id="3.20.20.140">
    <property type="entry name" value="Metal-dependent hydrolases"/>
    <property type="match status" value="1"/>
</dbReference>
<dbReference type="Proteomes" id="UP000295707">
    <property type="component" value="Unassembled WGS sequence"/>
</dbReference>
<dbReference type="AlphaFoldDB" id="A0A4V2PGV4"/>
<feature type="binding site" evidence="4">
    <location>
        <position position="6"/>
    </location>
    <ligand>
        <name>a divalent metal cation</name>
        <dbReference type="ChEBI" id="CHEBI:60240"/>
        <label>1</label>
    </ligand>
</feature>
<organism evidence="5 6">
    <name type="scientific">Thiogranum longum</name>
    <dbReference type="NCBI Taxonomy" id="1537524"/>
    <lineage>
        <taxon>Bacteria</taxon>
        <taxon>Pseudomonadati</taxon>
        <taxon>Pseudomonadota</taxon>
        <taxon>Gammaproteobacteria</taxon>
        <taxon>Chromatiales</taxon>
        <taxon>Ectothiorhodospiraceae</taxon>
        <taxon>Thiogranum</taxon>
    </lineage>
</organism>
<gene>
    <name evidence="5" type="ORF">DFR30_1594</name>
</gene>
<comment type="caution">
    <text evidence="5">The sequence shown here is derived from an EMBL/GenBank/DDBJ whole genome shotgun (WGS) entry which is preliminary data.</text>
</comment>
<feature type="binding site" evidence="4">
    <location>
        <position position="128"/>
    </location>
    <ligand>
        <name>a divalent metal cation</name>
        <dbReference type="ChEBI" id="CHEBI:60240"/>
        <label>2</label>
    </ligand>
</feature>